<comment type="caution">
    <text evidence="1">The sequence shown here is derived from an EMBL/GenBank/DDBJ whole genome shotgun (WGS) entry which is preliminary data.</text>
</comment>
<evidence type="ECO:0000313" key="2">
    <source>
        <dbReference type="Proteomes" id="UP000674270"/>
    </source>
</evidence>
<protein>
    <submittedName>
        <fullName evidence="1">Uncharacterized protein</fullName>
    </submittedName>
</protein>
<proteinExistence type="predicted"/>
<evidence type="ECO:0000313" key="1">
    <source>
        <dbReference type="EMBL" id="MBQ0266744.1"/>
    </source>
</evidence>
<organism evidence="1 2">
    <name type="scientific">Providencia huaxiensis</name>
    <dbReference type="NCBI Taxonomy" id="2027290"/>
    <lineage>
        <taxon>Bacteria</taxon>
        <taxon>Pseudomonadati</taxon>
        <taxon>Pseudomonadota</taxon>
        <taxon>Gammaproteobacteria</taxon>
        <taxon>Enterobacterales</taxon>
        <taxon>Morganellaceae</taxon>
        <taxon>Providencia</taxon>
    </lineage>
</organism>
<gene>
    <name evidence="1" type="ORF">J7T18_00325</name>
</gene>
<dbReference type="AlphaFoldDB" id="A0A8I2AI67"/>
<sequence length="1083" mass="124718">MSIEDSKCFSPKEFMKDRRPERFSDSVIVESSVLDRPILEHYISSLNARSQELEFEGFAKKLCEKIICPNLLAQTGPVAGGDGKTDTQTFPVSEQNSLLWYEGINDTSHKERWAFAVSTRKDWKIKCKQDVRKIKESLTGYSKVFCITNQYAKSNQRSDLEGELSKETNLDVRILDINWILDQIFKNNFQYIAIEELAIKTSYKSEFNLGYNDYKKKIKYDELNQLINKKINPSEITIKEVSLFLDCAILSAELENPIHETHSQFLRAIKIAKKFGTVQQMLEAYYQYAWKSHFWLEDFETFEENLNNVYKTINLSSNSSKWEYLVNLVSVNKAYLRTTGVTPSIDIESIEKDMLEKLNLIGDDSSRPSNAMYAKTQILIYQLQNTYKDTQCISIFENLLNILKESTSLFGYPFVKMFNLLTEVDMLFNENPAYENLLDFITEQYSIREGEIRSAELQLKRGIKRLSSGKYFESIKIIGKSLGPLYKKESSDQFILALKVCSYAYENTGLLWSARACMILAASMLTDDYYEREELNAYQIRAYNNISWLELKLGRLGYALKWLELSMIVKTGMGEQPIDENDHQNMDAFISQIILNTDHSILKEMSNFSEWLDHFVFFASSGNLIFALGHVDTFQEQYNTVVDEELTDYLIKLRDFNFGIKPRGINHSFEKRCTYSTNISGCRIAITFPNRAPFLDFSTSLLSILEGAFATCFVDNLYPKEASLAIDISADDDTFSISHEKEDYNGQLTINLMCSGFDELSSLNEYQEKIQDWSRKFVLDILPEIFIFNSTAQVEKMLLHDGALERLSLLSAGIFASKYVLGENIDNEVNSLFSKNNNNVKYELIRDKPWDFNYPKISPSLPDLKLGKGKIPSSLKNNDTIRHDDFYIQNLIKPRLWDLAKWNGVAFLHPINNTPGLCLMFENKNNGMHIFEDLISKVGINDDNGRIKITILKGISTANPAHYRMIISESFNRLSSHKRMTMISRIHTMTPDKTENIDRFIEDYNKVGMCFFGCNSMITDIDNKDPERFGILIKNINVKWAWQIEQNDPDIAALKPNDVIYIPDGVDPTAINSILDTIKSWSN</sequence>
<dbReference type="RefSeq" id="WP_210847879.1">
    <property type="nucleotide sequence ID" value="NZ_JAGKLY010000001.1"/>
</dbReference>
<name>A0A8I2AI67_9GAMM</name>
<dbReference type="EMBL" id="JAGKLY010000001">
    <property type="protein sequence ID" value="MBQ0266744.1"/>
    <property type="molecule type" value="Genomic_DNA"/>
</dbReference>
<dbReference type="Proteomes" id="UP000674270">
    <property type="component" value="Unassembled WGS sequence"/>
</dbReference>
<reference evidence="1" key="1">
    <citation type="submission" date="2021-03" db="EMBL/GenBank/DDBJ databases">
        <authorList>
            <person name="Stanton E."/>
        </authorList>
    </citation>
    <scope>NUCLEOTIDE SEQUENCE</scope>
    <source>
        <strain evidence="1">2020EL-00113</strain>
    </source>
</reference>
<accession>A0A8I2AI67</accession>